<proteinExistence type="predicted"/>
<keyword evidence="1" id="KW-0732">Signal</keyword>
<dbReference type="EMBL" id="PJMU01000005">
    <property type="protein sequence ID" value="PKV62566.1"/>
    <property type="molecule type" value="Genomic_DNA"/>
</dbReference>
<reference evidence="2 3" key="1">
    <citation type="submission" date="2017-12" db="EMBL/GenBank/DDBJ databases">
        <title>Genomic Encyclopedia of Type Strains, Phase III (KMG-III): the genomes of soil and plant-associated and newly described type strains.</title>
        <authorList>
            <person name="Whitman W."/>
        </authorList>
    </citation>
    <scope>NUCLEOTIDE SEQUENCE [LARGE SCALE GENOMIC DNA]</scope>
    <source>
        <strain evidence="2 3">LP43</strain>
    </source>
</reference>
<organism evidence="2 3">
    <name type="scientific">Pontibacter ramchanderi</name>
    <dbReference type="NCBI Taxonomy" id="1179743"/>
    <lineage>
        <taxon>Bacteria</taxon>
        <taxon>Pseudomonadati</taxon>
        <taxon>Bacteroidota</taxon>
        <taxon>Cytophagia</taxon>
        <taxon>Cytophagales</taxon>
        <taxon>Hymenobacteraceae</taxon>
        <taxon>Pontibacter</taxon>
    </lineage>
</organism>
<evidence type="ECO:0000256" key="1">
    <source>
        <dbReference type="SAM" id="SignalP"/>
    </source>
</evidence>
<dbReference type="AlphaFoldDB" id="A0A2N3U750"/>
<accession>A0A2N3U750</accession>
<feature type="chain" id="PRO_5014839982" evidence="1">
    <location>
        <begin position="23"/>
        <end position="345"/>
    </location>
</feature>
<feature type="signal peptide" evidence="1">
    <location>
        <begin position="1"/>
        <end position="22"/>
    </location>
</feature>
<evidence type="ECO:0000313" key="3">
    <source>
        <dbReference type="Proteomes" id="UP000233782"/>
    </source>
</evidence>
<gene>
    <name evidence="2" type="ORF">BD749_3769</name>
</gene>
<dbReference type="Pfam" id="PF14054">
    <property type="entry name" value="DUF4249"/>
    <property type="match status" value="1"/>
</dbReference>
<dbReference type="Proteomes" id="UP000233782">
    <property type="component" value="Unassembled WGS sequence"/>
</dbReference>
<dbReference type="InterPro" id="IPR025345">
    <property type="entry name" value="DUF4249"/>
</dbReference>
<dbReference type="PROSITE" id="PS51257">
    <property type="entry name" value="PROKAR_LIPOPROTEIN"/>
    <property type="match status" value="1"/>
</dbReference>
<protein>
    <submittedName>
        <fullName evidence="2">Uncharacterized protein DUF4249</fullName>
    </submittedName>
</protein>
<name>A0A2N3U750_9BACT</name>
<sequence length="345" mass="39816">MRMLRRLLPFVLLLLMGCIDQVDTDLSTQRKHLVVEGYFTNEASLNYVRLSYSQPHSSPYNEFEEKAVVTVTSEEGEWHMFLYDRQGYYFPAPGSQAIGTPGRIYTLNITVGDQLYQSKPVVMREPIAIDDVQFEVAEQTFAFPGEREKQLLPGYNVLVDYTDPAEEKNFLRWSFHTQYEVNTQPWDYIHPFTGLPAPKECCVQCFLDERLEQLKVIDDRLSNGKKVLRQNVLFMPFEKYLGVKNKLTVYQHSISEEAYNFFRILEQQKLATGTVFDPPPAEVKGNITSVNNENEQVIGFFDVSGVSARQVVILRNDIDYPVAPFRYPDDCRVMKNATMAIPEGW</sequence>
<evidence type="ECO:0000313" key="2">
    <source>
        <dbReference type="EMBL" id="PKV62566.1"/>
    </source>
</evidence>
<keyword evidence="3" id="KW-1185">Reference proteome</keyword>
<dbReference type="OrthoDB" id="922982at2"/>
<comment type="caution">
    <text evidence="2">The sequence shown here is derived from an EMBL/GenBank/DDBJ whole genome shotgun (WGS) entry which is preliminary data.</text>
</comment>